<dbReference type="SMART" id="SM00422">
    <property type="entry name" value="HTH_MERR"/>
    <property type="match status" value="1"/>
</dbReference>
<dbReference type="InterPro" id="IPR010499">
    <property type="entry name" value="AraC_E-bd"/>
</dbReference>
<keyword evidence="1 3" id="KW-0238">DNA-binding</keyword>
<evidence type="ECO:0000259" key="2">
    <source>
        <dbReference type="PROSITE" id="PS50937"/>
    </source>
</evidence>
<dbReference type="InterPro" id="IPR047057">
    <property type="entry name" value="MerR_fam"/>
</dbReference>
<protein>
    <submittedName>
        <fullName evidence="3">DNA-binding transcriptional MerR regulator</fullName>
    </submittedName>
</protein>
<proteinExistence type="predicted"/>
<dbReference type="Pfam" id="PF06445">
    <property type="entry name" value="GyrI-like"/>
    <property type="match status" value="1"/>
</dbReference>
<feature type="domain" description="HTH merR-type" evidence="2">
    <location>
        <begin position="7"/>
        <end position="77"/>
    </location>
</feature>
<dbReference type="OrthoDB" id="7849865at2"/>
<accession>A0A543BM66</accession>
<dbReference type="RefSeq" id="WP_141871824.1">
    <property type="nucleotide sequence ID" value="NZ_VFOX01000001.1"/>
</dbReference>
<comment type="caution">
    <text evidence="3">The sequence shown here is derived from an EMBL/GenBank/DDBJ whole genome shotgun (WGS) entry which is preliminary data.</text>
</comment>
<dbReference type="PANTHER" id="PTHR30204">
    <property type="entry name" value="REDOX-CYCLING DRUG-SENSING TRANSCRIPTIONAL ACTIVATOR SOXR"/>
    <property type="match status" value="1"/>
</dbReference>
<dbReference type="Proteomes" id="UP000317209">
    <property type="component" value="Unassembled WGS sequence"/>
</dbReference>
<dbReference type="SUPFAM" id="SSF55136">
    <property type="entry name" value="Probable bacterial effector-binding domain"/>
    <property type="match status" value="1"/>
</dbReference>
<dbReference type="InterPro" id="IPR029442">
    <property type="entry name" value="GyrI-like"/>
</dbReference>
<reference evidence="3 4" key="1">
    <citation type="submission" date="2019-06" db="EMBL/GenBank/DDBJ databases">
        <title>Sequencing the genomes of 1000 actinobacteria strains.</title>
        <authorList>
            <person name="Klenk H.-P."/>
        </authorList>
    </citation>
    <scope>NUCLEOTIDE SEQUENCE [LARGE SCALE GENOMIC DNA]</scope>
    <source>
        <strain evidence="3 4">DSM 20169</strain>
    </source>
</reference>
<sequence length="275" mass="30357">MAETTNLMTIGRFSSLSRLSVRMLRHYDTHGVLVPVDIDASSGYRRYSADQLVDAIDIRNLRDVGFGVSAIGALLAARGTPAWPHALRLQRESLVEEQRAAQGRVSLINRLLDPGDNTMSITIRRTTIPAMTVIALRGTVPTYSDEHLLWDRMLPLLDARSIIPVEPCGVIEHDDQFTDRDVDLSIFFPVAPDTRVESPLERHELPERDCLVALVEGSYDRITEAHDLISARIVSDGVSARSDGTLAAKAFNRYLVTPSDADEDGLLTEVCVPLA</sequence>
<keyword evidence="4" id="KW-1185">Reference proteome</keyword>
<dbReference type="PROSITE" id="PS00552">
    <property type="entry name" value="HTH_MERR_1"/>
    <property type="match status" value="1"/>
</dbReference>
<dbReference type="EMBL" id="VFOX01000001">
    <property type="protein sequence ID" value="TQL85916.1"/>
    <property type="molecule type" value="Genomic_DNA"/>
</dbReference>
<dbReference type="InterPro" id="IPR011256">
    <property type="entry name" value="Reg_factor_effector_dom_sf"/>
</dbReference>
<organism evidence="3 4">
    <name type="scientific">Microbacterium saperdae</name>
    <dbReference type="NCBI Taxonomy" id="69368"/>
    <lineage>
        <taxon>Bacteria</taxon>
        <taxon>Bacillati</taxon>
        <taxon>Actinomycetota</taxon>
        <taxon>Actinomycetes</taxon>
        <taxon>Micrococcales</taxon>
        <taxon>Microbacteriaceae</taxon>
        <taxon>Microbacterium</taxon>
    </lineage>
</organism>
<dbReference type="Gene3D" id="1.10.1660.10">
    <property type="match status" value="1"/>
</dbReference>
<evidence type="ECO:0000313" key="3">
    <source>
        <dbReference type="EMBL" id="TQL85916.1"/>
    </source>
</evidence>
<dbReference type="SUPFAM" id="SSF46955">
    <property type="entry name" value="Putative DNA-binding domain"/>
    <property type="match status" value="1"/>
</dbReference>
<dbReference type="PANTHER" id="PTHR30204:SF97">
    <property type="entry name" value="MERR FAMILY REGULATORY PROTEIN"/>
    <property type="match status" value="1"/>
</dbReference>
<evidence type="ECO:0000256" key="1">
    <source>
        <dbReference type="ARBA" id="ARBA00023125"/>
    </source>
</evidence>
<dbReference type="Gene3D" id="3.20.80.10">
    <property type="entry name" value="Regulatory factor, effector binding domain"/>
    <property type="match status" value="1"/>
</dbReference>
<dbReference type="InterPro" id="IPR000551">
    <property type="entry name" value="MerR-type_HTH_dom"/>
</dbReference>
<evidence type="ECO:0000313" key="4">
    <source>
        <dbReference type="Proteomes" id="UP000317209"/>
    </source>
</evidence>
<name>A0A543BM66_9MICO</name>
<gene>
    <name evidence="3" type="ORF">FB560_1551</name>
</gene>
<dbReference type="GO" id="GO:0003677">
    <property type="term" value="F:DNA binding"/>
    <property type="evidence" value="ECO:0007669"/>
    <property type="project" value="UniProtKB-KW"/>
</dbReference>
<dbReference type="InterPro" id="IPR009061">
    <property type="entry name" value="DNA-bd_dom_put_sf"/>
</dbReference>
<dbReference type="Pfam" id="PF13411">
    <property type="entry name" value="MerR_1"/>
    <property type="match status" value="1"/>
</dbReference>
<dbReference type="AlphaFoldDB" id="A0A543BM66"/>
<dbReference type="PROSITE" id="PS50937">
    <property type="entry name" value="HTH_MERR_2"/>
    <property type="match status" value="1"/>
</dbReference>
<dbReference type="GO" id="GO:0003700">
    <property type="term" value="F:DNA-binding transcription factor activity"/>
    <property type="evidence" value="ECO:0007669"/>
    <property type="project" value="InterPro"/>
</dbReference>
<dbReference type="SMART" id="SM00871">
    <property type="entry name" value="AraC_E_bind"/>
    <property type="match status" value="1"/>
</dbReference>